<reference evidence="8" key="1">
    <citation type="submission" date="2016-10" db="EMBL/GenBank/DDBJ databases">
        <authorList>
            <person name="Varghese N."/>
            <person name="Submissions S."/>
        </authorList>
    </citation>
    <scope>NUCLEOTIDE SEQUENCE [LARGE SCALE GENOMIC DNA]</scope>
    <source>
        <strain evidence="8">SUR2</strain>
    </source>
</reference>
<organism evidence="7 8">
    <name type="scientific">Chryseobacterium limigenitum</name>
    <dbReference type="NCBI Taxonomy" id="1612149"/>
    <lineage>
        <taxon>Bacteria</taxon>
        <taxon>Pseudomonadati</taxon>
        <taxon>Bacteroidota</taxon>
        <taxon>Flavobacteriia</taxon>
        <taxon>Flavobacteriales</taxon>
        <taxon>Weeksellaceae</taxon>
        <taxon>Chryseobacterium group</taxon>
        <taxon>Chryseobacterium</taxon>
    </lineage>
</organism>
<dbReference type="RefSeq" id="WP_072408735.1">
    <property type="nucleotide sequence ID" value="NZ_FPKW01000004.1"/>
</dbReference>
<name>A0A1K2IN94_9FLAO</name>
<feature type="domain" description="Methylamine utilisation protein MauE" evidence="6">
    <location>
        <begin position="6"/>
        <end position="131"/>
    </location>
</feature>
<feature type="transmembrane region" description="Helical" evidence="5">
    <location>
        <begin position="47"/>
        <end position="68"/>
    </location>
</feature>
<gene>
    <name evidence="7" type="ORF">SAMN05216324_104164</name>
</gene>
<dbReference type="EMBL" id="FPKW01000004">
    <property type="protein sequence ID" value="SFZ93139.1"/>
    <property type="molecule type" value="Genomic_DNA"/>
</dbReference>
<feature type="transmembrane region" description="Helical" evidence="5">
    <location>
        <begin position="117"/>
        <end position="135"/>
    </location>
</feature>
<feature type="transmembrane region" description="Helical" evidence="5">
    <location>
        <begin position="75"/>
        <end position="97"/>
    </location>
</feature>
<evidence type="ECO:0000256" key="3">
    <source>
        <dbReference type="ARBA" id="ARBA00022989"/>
    </source>
</evidence>
<dbReference type="InterPro" id="IPR009908">
    <property type="entry name" value="Methylamine_util_MauE"/>
</dbReference>
<dbReference type="GO" id="GO:0030416">
    <property type="term" value="P:methylamine metabolic process"/>
    <property type="evidence" value="ECO:0007669"/>
    <property type="project" value="InterPro"/>
</dbReference>
<evidence type="ECO:0000256" key="5">
    <source>
        <dbReference type="SAM" id="Phobius"/>
    </source>
</evidence>
<dbReference type="Pfam" id="PF07291">
    <property type="entry name" value="MauE"/>
    <property type="match status" value="1"/>
</dbReference>
<proteinExistence type="predicted"/>
<evidence type="ECO:0000313" key="7">
    <source>
        <dbReference type="EMBL" id="SFZ93139.1"/>
    </source>
</evidence>
<keyword evidence="8" id="KW-1185">Reference proteome</keyword>
<dbReference type="STRING" id="1612149.SAMN05216324_104164"/>
<comment type="subcellular location">
    <subcellularLocation>
        <location evidence="1">Membrane</location>
        <topology evidence="1">Multi-pass membrane protein</topology>
    </subcellularLocation>
</comment>
<dbReference type="Proteomes" id="UP000182034">
    <property type="component" value="Unassembled WGS sequence"/>
</dbReference>
<keyword evidence="2 5" id="KW-0812">Transmembrane</keyword>
<feature type="transmembrane region" description="Helical" evidence="5">
    <location>
        <begin position="142"/>
        <end position="161"/>
    </location>
</feature>
<keyword evidence="3 5" id="KW-1133">Transmembrane helix</keyword>
<evidence type="ECO:0000256" key="1">
    <source>
        <dbReference type="ARBA" id="ARBA00004141"/>
    </source>
</evidence>
<dbReference type="AlphaFoldDB" id="A0A1K2IN94"/>
<protein>
    <recommendedName>
        <fullName evidence="6">Methylamine utilisation protein MauE domain-containing protein</fullName>
    </recommendedName>
</protein>
<evidence type="ECO:0000259" key="6">
    <source>
        <dbReference type="Pfam" id="PF07291"/>
    </source>
</evidence>
<accession>A0A1K2IN94</accession>
<dbReference type="GO" id="GO:0016020">
    <property type="term" value="C:membrane"/>
    <property type="evidence" value="ECO:0007669"/>
    <property type="project" value="UniProtKB-SubCell"/>
</dbReference>
<evidence type="ECO:0000313" key="8">
    <source>
        <dbReference type="Proteomes" id="UP000182034"/>
    </source>
</evidence>
<keyword evidence="4 5" id="KW-0472">Membrane</keyword>
<evidence type="ECO:0000256" key="2">
    <source>
        <dbReference type="ARBA" id="ARBA00022692"/>
    </source>
</evidence>
<sequence length="481" mass="55350">MKNISNTIATIISYFLILLFVYASVSKLTDFENFQVQIGQSPILGEYAGFFSYATIISEIIIVIVLFFKHSRMIGLYASLGMMFTFTFYIYLILHFSDSIPCSCGGILEKMTWNEHLIFNLACIVLIIIAINTIESKNKKKLLVVGALIATLPTLLLILIFCPHINDNQGDFKRKMISPLRSEYKTLQLPTDNYYFAGNHGDTLFLGYRKTPLLLSTVMPSFNDVKVDTIRLDNYNYQFRNVSINVLYPYFSVSDGKVPVIFEGKLPSLKVYDTGINRLYFSKFYLLEPKKYVFKTMLIKTRKSELGVLKSSSKNYVLAPEVLKTNADGIFDVDGNMIIDHINHQIIYTLLYRNQTITTDFDLKNIQRHHTLLDISSNDTIKTTTLNNGQTKLLKAPLEINTAQTASNNKFFNVSKVRGKDESFIKFRKSDVIDVYDLPTKRYRYSFYIKNDRRNKITSILSTKHHLYVLSGNQISRYTFK</sequence>
<evidence type="ECO:0000256" key="4">
    <source>
        <dbReference type="ARBA" id="ARBA00023136"/>
    </source>
</evidence>